<dbReference type="OrthoDB" id="10300769at2759"/>
<feature type="region of interest" description="Disordered" evidence="1">
    <location>
        <begin position="1"/>
        <end position="60"/>
    </location>
</feature>
<reference evidence="2" key="1">
    <citation type="journal article" date="2021" name="Nat. Commun.">
        <title>Genetic determinants of endophytism in the Arabidopsis root mycobiome.</title>
        <authorList>
            <person name="Mesny F."/>
            <person name="Miyauchi S."/>
            <person name="Thiergart T."/>
            <person name="Pickel B."/>
            <person name="Atanasova L."/>
            <person name="Karlsson M."/>
            <person name="Huettel B."/>
            <person name="Barry K.W."/>
            <person name="Haridas S."/>
            <person name="Chen C."/>
            <person name="Bauer D."/>
            <person name="Andreopoulos W."/>
            <person name="Pangilinan J."/>
            <person name="LaButti K."/>
            <person name="Riley R."/>
            <person name="Lipzen A."/>
            <person name="Clum A."/>
            <person name="Drula E."/>
            <person name="Henrissat B."/>
            <person name="Kohler A."/>
            <person name="Grigoriev I.V."/>
            <person name="Martin F.M."/>
            <person name="Hacquard S."/>
        </authorList>
    </citation>
    <scope>NUCLEOTIDE SEQUENCE</scope>
    <source>
        <strain evidence="2">MPI-CAGE-AT-0023</strain>
    </source>
</reference>
<protein>
    <submittedName>
        <fullName evidence="2">Uncharacterized protein</fullName>
    </submittedName>
</protein>
<dbReference type="AlphaFoldDB" id="A0A9P9HQ71"/>
<accession>A0A9P9HQ71</accession>
<dbReference type="GeneID" id="70228883"/>
<proteinExistence type="predicted"/>
<keyword evidence="3" id="KW-1185">Reference proteome</keyword>
<gene>
    <name evidence="2" type="ORF">BKA55DRAFT_686364</name>
</gene>
<feature type="compositionally biased region" description="Polar residues" evidence="1">
    <location>
        <begin position="26"/>
        <end position="36"/>
    </location>
</feature>
<dbReference type="EMBL" id="JAGMUX010000004">
    <property type="protein sequence ID" value="KAH7260782.1"/>
    <property type="molecule type" value="Genomic_DNA"/>
</dbReference>
<evidence type="ECO:0000313" key="3">
    <source>
        <dbReference type="Proteomes" id="UP000720189"/>
    </source>
</evidence>
<evidence type="ECO:0000313" key="2">
    <source>
        <dbReference type="EMBL" id="KAH7260782.1"/>
    </source>
</evidence>
<dbReference type="Proteomes" id="UP000720189">
    <property type="component" value="Unassembled WGS sequence"/>
</dbReference>
<comment type="caution">
    <text evidence="2">The sequence shown here is derived from an EMBL/GenBank/DDBJ whole genome shotgun (WGS) entry which is preliminary data.</text>
</comment>
<dbReference type="RefSeq" id="XP_046052659.1">
    <property type="nucleotide sequence ID" value="XM_046198929.1"/>
</dbReference>
<evidence type="ECO:0000256" key="1">
    <source>
        <dbReference type="SAM" id="MobiDB-lite"/>
    </source>
</evidence>
<feature type="compositionally biased region" description="Polar residues" evidence="1">
    <location>
        <begin position="1"/>
        <end position="18"/>
    </location>
</feature>
<sequence length="60" mass="6813">MPQETTQAEKIGSKQPQYQRDGVSPAMQNWLNQSKQAEPWSPVHVQTQPTRTRAAEPPKL</sequence>
<name>A0A9P9HQ71_FUSRE</name>
<organism evidence="2 3">
    <name type="scientific">Fusarium redolens</name>
    <dbReference type="NCBI Taxonomy" id="48865"/>
    <lineage>
        <taxon>Eukaryota</taxon>
        <taxon>Fungi</taxon>
        <taxon>Dikarya</taxon>
        <taxon>Ascomycota</taxon>
        <taxon>Pezizomycotina</taxon>
        <taxon>Sordariomycetes</taxon>
        <taxon>Hypocreomycetidae</taxon>
        <taxon>Hypocreales</taxon>
        <taxon>Nectriaceae</taxon>
        <taxon>Fusarium</taxon>
        <taxon>Fusarium redolens species complex</taxon>
    </lineage>
</organism>